<dbReference type="EMBL" id="SDPO01000003">
    <property type="protein sequence ID" value="RXZ47497.1"/>
    <property type="molecule type" value="Genomic_DNA"/>
</dbReference>
<evidence type="ECO:0000313" key="5">
    <source>
        <dbReference type="Proteomes" id="UP000292935"/>
    </source>
</evidence>
<dbReference type="CDD" id="cd06333">
    <property type="entry name" value="PBP1_ABC_RPA1789-like"/>
    <property type="match status" value="1"/>
</dbReference>
<keyword evidence="5" id="KW-1185">Reference proteome</keyword>
<sequence>MVRSPAARRSASSSAVIRIGMLPSCLARNLPECAAPRRLGSPGMSFCAQHPRLRCRTTPCGWLATQRIFEGVEIVTEWSVMNPPTQCREPVRAQRRVHPMHRAQRRLLVPAAVAASIALALTGCGASNFGGDSGGGETAEDGPIKIGAVLDITGVGANLGVPEQNTLNMLAEQLNADGGIDGREVELIIKDNQSTEDGAAKATTQLIENDDVDLIIGSSRTGPSLAMRPLVEAAQVPTISVAANAAIVDGSEWVFKTAQNDLVVLERILDDAESKGYTKIALVRDATGFGEGIADIITELGEERGITLTATESFEPSATDFTAQMTNIRAADADAVIIWGITPSAGLAQAAYVQLGVNKPVYQSHGVANDAFFEAAGPAADGVIAPMGRLLVADELSDDDPQKPVIDQFIADYSAEFGSSPSSFAGHAYDAWLVGTKAIEAAGTDPEALRDAIEATTDLVGISGIFTMTPENHSGLTADALIMALAEGGRWTLYEE</sequence>
<dbReference type="Proteomes" id="UP000292935">
    <property type="component" value="Unassembled WGS sequence"/>
</dbReference>
<keyword evidence="2" id="KW-0732">Signal</keyword>
<evidence type="ECO:0000256" key="1">
    <source>
        <dbReference type="ARBA" id="ARBA00010062"/>
    </source>
</evidence>
<gene>
    <name evidence="4" type="ORF">ESP57_13175</name>
</gene>
<accession>A0A4Q2JMP2</accession>
<proteinExistence type="inferred from homology"/>
<evidence type="ECO:0000256" key="2">
    <source>
        <dbReference type="ARBA" id="ARBA00022729"/>
    </source>
</evidence>
<dbReference type="Pfam" id="PF13458">
    <property type="entry name" value="Peripla_BP_6"/>
    <property type="match status" value="1"/>
</dbReference>
<organism evidence="4 5">
    <name type="scientific">Agromyces fucosus</name>
    <dbReference type="NCBI Taxonomy" id="41985"/>
    <lineage>
        <taxon>Bacteria</taxon>
        <taxon>Bacillati</taxon>
        <taxon>Actinomycetota</taxon>
        <taxon>Actinomycetes</taxon>
        <taxon>Micrococcales</taxon>
        <taxon>Microbacteriaceae</taxon>
        <taxon>Agromyces</taxon>
    </lineage>
</organism>
<feature type="domain" description="Leucine-binding protein" evidence="3">
    <location>
        <begin position="143"/>
        <end position="487"/>
    </location>
</feature>
<dbReference type="PANTHER" id="PTHR30483:SF38">
    <property type="entry name" value="BLR7848 PROTEIN"/>
    <property type="match status" value="1"/>
</dbReference>
<name>A0A4Q2JMP2_9MICO</name>
<dbReference type="InterPro" id="IPR028082">
    <property type="entry name" value="Peripla_BP_I"/>
</dbReference>
<comment type="caution">
    <text evidence="4">The sequence shown here is derived from an EMBL/GenBank/DDBJ whole genome shotgun (WGS) entry which is preliminary data.</text>
</comment>
<dbReference type="AlphaFoldDB" id="A0A4Q2JMP2"/>
<dbReference type="PANTHER" id="PTHR30483">
    <property type="entry name" value="LEUCINE-SPECIFIC-BINDING PROTEIN"/>
    <property type="match status" value="1"/>
</dbReference>
<protein>
    <submittedName>
        <fullName evidence="4">ABC transporter substrate-binding protein</fullName>
    </submittedName>
</protein>
<dbReference type="InterPro" id="IPR028081">
    <property type="entry name" value="Leu-bd"/>
</dbReference>
<dbReference type="SUPFAM" id="SSF53822">
    <property type="entry name" value="Periplasmic binding protein-like I"/>
    <property type="match status" value="1"/>
</dbReference>
<evidence type="ECO:0000259" key="3">
    <source>
        <dbReference type="Pfam" id="PF13458"/>
    </source>
</evidence>
<dbReference type="InterPro" id="IPR051010">
    <property type="entry name" value="BCAA_transport"/>
</dbReference>
<dbReference type="Gene3D" id="3.40.50.2300">
    <property type="match status" value="2"/>
</dbReference>
<comment type="similarity">
    <text evidence="1">Belongs to the leucine-binding protein family.</text>
</comment>
<dbReference type="OrthoDB" id="3563031at2"/>
<reference evidence="4 5" key="1">
    <citation type="submission" date="2019-01" db="EMBL/GenBank/DDBJ databases">
        <authorList>
            <person name="Li J."/>
        </authorList>
    </citation>
    <scope>NUCLEOTIDE SEQUENCE [LARGE SCALE GENOMIC DNA]</scope>
    <source>
        <strain evidence="4 5">CCUG 35506</strain>
    </source>
</reference>
<evidence type="ECO:0000313" key="4">
    <source>
        <dbReference type="EMBL" id="RXZ47497.1"/>
    </source>
</evidence>